<dbReference type="EMBL" id="JBHMEY010000094">
    <property type="protein sequence ID" value="MFB9098708.1"/>
    <property type="molecule type" value="Genomic_DNA"/>
</dbReference>
<sequence>MKKAFLFPGQGSQYKGMGKDLFDLFPEKVALADDILGYSIQDLCINDPLELLQETQYTQPAIYVVSALEYLNEKKIGNIPNFVAGHSLGEYTALFAAEVFDFETGLKLVQERGRLMSQAKNGGMAAILGLQKKEIEQILIDNGLEKQITIANYNTPSQIVVSGVKKEIIRAQSIFEEISSCRAYIILNVSGAFHSFLMQDAANSFEKYLKQFSFENSKIPVVANTTARIYEENVQDFLRDQITKPVLWNDTIQYMMGMGVTDFYESGPGNVLTGLVAKIKLEAPPLVIVEDKEETYYETNQLSENSTKAQQLGNESFKKDYNVKYAYITGGMAYGIASKELVVAMGKSGFLSFFGTGGLPLSTVEKTILFLKSELGEKYPYGMNLVHNPLEYQTIQMYLDYGIRVIEVSAYIQASKALVLFRLKGLKEKENGDVICENKIIAKISRPEIAKQFLLPPPKNLVNQLLDEELITSQQAYLSQFVSLADDICVEADSGGHTDQRSVFTVFPAIKELRNELESEVKYPEYIRIGLGGGIGTPESAAAAFMLGADFILTGSINQCTVEAGTSEAVKELLATMNVQDTGYSPAGDMFELGSKVQVLKKGVFFPARANKLYELYRRYNSIDELDEKTKNLLEEKYFKKSLQDVYEEVKIYHTKYKLDFEVKSEKQKMASIFKWYFSRSSKLALEGDKESIVDFQVWCGPALGAFNQWVKGTRFEDWKQRYVAEIAIFLMDETTQLLEERIKQITEKLKTVI</sequence>
<protein>
    <recommendedName>
        <fullName evidence="1">[acyl-carrier-protein] S-malonyltransferase</fullName>
        <ecNumber evidence="1">2.3.1.39</ecNumber>
    </recommendedName>
</protein>
<organism evidence="6 7">
    <name type="scientific">Flavobacterium jumunjinense</name>
    <dbReference type="NCBI Taxonomy" id="998845"/>
    <lineage>
        <taxon>Bacteria</taxon>
        <taxon>Pseudomonadati</taxon>
        <taxon>Bacteroidota</taxon>
        <taxon>Flavobacteriia</taxon>
        <taxon>Flavobacteriales</taxon>
        <taxon>Flavobacteriaceae</taxon>
        <taxon>Flavobacterium</taxon>
    </lineage>
</organism>
<dbReference type="NCBIfam" id="TIGR00128">
    <property type="entry name" value="fabD"/>
    <property type="match status" value="1"/>
</dbReference>
<accession>A0ABV5GTJ4</accession>
<keyword evidence="7" id="KW-1185">Reference proteome</keyword>
<dbReference type="Gene3D" id="3.30.70.250">
    <property type="entry name" value="Malonyl-CoA ACP transacylase, ACP-binding"/>
    <property type="match status" value="1"/>
</dbReference>
<evidence type="ECO:0000256" key="4">
    <source>
        <dbReference type="ARBA" id="ARBA00048462"/>
    </source>
</evidence>
<evidence type="ECO:0000256" key="2">
    <source>
        <dbReference type="ARBA" id="ARBA00022679"/>
    </source>
</evidence>
<dbReference type="PANTHER" id="PTHR42681:SF1">
    <property type="entry name" value="MALONYL-COA-ACYL CARRIER PROTEIN TRANSACYLASE, MITOCHONDRIAL"/>
    <property type="match status" value="1"/>
</dbReference>
<dbReference type="Gene3D" id="3.40.366.10">
    <property type="entry name" value="Malonyl-Coenzyme A Acyl Carrier Protein, domain 2"/>
    <property type="match status" value="1"/>
</dbReference>
<dbReference type="Gene3D" id="3.20.20.70">
    <property type="entry name" value="Aldolase class I"/>
    <property type="match status" value="1"/>
</dbReference>
<evidence type="ECO:0000313" key="6">
    <source>
        <dbReference type="EMBL" id="MFB9098708.1"/>
    </source>
</evidence>
<dbReference type="InterPro" id="IPR014043">
    <property type="entry name" value="Acyl_transferase_dom"/>
</dbReference>
<dbReference type="RefSeq" id="WP_236458588.1">
    <property type="nucleotide sequence ID" value="NZ_CBCSGE010000001.1"/>
</dbReference>
<comment type="catalytic activity">
    <reaction evidence="4">
        <text>holo-[ACP] + malonyl-CoA = malonyl-[ACP] + CoA</text>
        <dbReference type="Rhea" id="RHEA:41792"/>
        <dbReference type="Rhea" id="RHEA-COMP:9623"/>
        <dbReference type="Rhea" id="RHEA-COMP:9685"/>
        <dbReference type="ChEBI" id="CHEBI:57287"/>
        <dbReference type="ChEBI" id="CHEBI:57384"/>
        <dbReference type="ChEBI" id="CHEBI:64479"/>
        <dbReference type="ChEBI" id="CHEBI:78449"/>
        <dbReference type="EC" id="2.3.1.39"/>
    </reaction>
</comment>
<evidence type="ECO:0000256" key="1">
    <source>
        <dbReference type="ARBA" id="ARBA00013258"/>
    </source>
</evidence>
<dbReference type="GO" id="GO:0004314">
    <property type="term" value="F:[acyl-carrier-protein] S-malonyltransferase activity"/>
    <property type="evidence" value="ECO:0007669"/>
    <property type="project" value="UniProtKB-EC"/>
</dbReference>
<name>A0ABV5GTJ4_9FLAO</name>
<evidence type="ECO:0000256" key="3">
    <source>
        <dbReference type="ARBA" id="ARBA00023315"/>
    </source>
</evidence>
<dbReference type="Proteomes" id="UP001589607">
    <property type="component" value="Unassembled WGS sequence"/>
</dbReference>
<dbReference type="InterPro" id="IPR049489">
    <property type="entry name" value="FabD-like_helical_ins"/>
</dbReference>
<dbReference type="InterPro" id="IPR014179">
    <property type="entry name" value="PfaD-like_TIM-barrel"/>
</dbReference>
<feature type="domain" description="Malonyl-CoA:ACP transacylase (MAT)" evidence="5">
    <location>
        <begin position="6"/>
        <end position="288"/>
    </location>
</feature>
<dbReference type="InterPro" id="IPR016036">
    <property type="entry name" value="Malonyl_transacylase_ACP-bd"/>
</dbReference>
<dbReference type="InterPro" id="IPR016035">
    <property type="entry name" value="Acyl_Trfase/lysoPLipase"/>
</dbReference>
<evidence type="ECO:0000313" key="7">
    <source>
        <dbReference type="Proteomes" id="UP001589607"/>
    </source>
</evidence>
<keyword evidence="3 6" id="KW-0012">Acyltransferase</keyword>
<reference evidence="6 7" key="1">
    <citation type="submission" date="2024-09" db="EMBL/GenBank/DDBJ databases">
        <authorList>
            <person name="Sun Q."/>
            <person name="Mori K."/>
        </authorList>
    </citation>
    <scope>NUCLEOTIDE SEQUENCE [LARGE SCALE GENOMIC DNA]</scope>
    <source>
        <strain evidence="6 7">CECT 7955</strain>
    </source>
</reference>
<dbReference type="InterPro" id="IPR001227">
    <property type="entry name" value="Ac_transferase_dom_sf"/>
</dbReference>
<dbReference type="InterPro" id="IPR013785">
    <property type="entry name" value="Aldolase_TIM"/>
</dbReference>
<dbReference type="SUPFAM" id="SSF55048">
    <property type="entry name" value="Probable ACP-binding domain of malonyl-CoA ACP transacylase"/>
    <property type="match status" value="1"/>
</dbReference>
<proteinExistence type="predicted"/>
<dbReference type="Pfam" id="PF21607">
    <property type="entry name" value="FabD_helical_ins"/>
    <property type="match status" value="1"/>
</dbReference>
<gene>
    <name evidence="6" type="primary">fabD</name>
    <name evidence="6" type="ORF">ACFFVF_19550</name>
</gene>
<comment type="caution">
    <text evidence="6">The sequence shown here is derived from an EMBL/GenBank/DDBJ whole genome shotgun (WGS) entry which is preliminary data.</text>
</comment>
<dbReference type="Pfam" id="PF00698">
    <property type="entry name" value="Acyl_transf_1"/>
    <property type="match status" value="1"/>
</dbReference>
<dbReference type="SMART" id="SM00827">
    <property type="entry name" value="PKS_AT"/>
    <property type="match status" value="1"/>
</dbReference>
<dbReference type="InterPro" id="IPR004410">
    <property type="entry name" value="Malonyl_CoA-ACP_transAc_FabD"/>
</dbReference>
<dbReference type="InterPro" id="IPR050858">
    <property type="entry name" value="Mal-CoA-ACP_Trans/PKS_FabD"/>
</dbReference>
<dbReference type="NCBIfam" id="TIGR02814">
    <property type="entry name" value="pfaD_fam"/>
    <property type="match status" value="1"/>
</dbReference>
<dbReference type="SUPFAM" id="SSF51395">
    <property type="entry name" value="FMN-linked oxidoreductases"/>
    <property type="match status" value="1"/>
</dbReference>
<dbReference type="PANTHER" id="PTHR42681">
    <property type="entry name" value="MALONYL-COA-ACYL CARRIER PROTEIN TRANSACYLASE, MITOCHONDRIAL"/>
    <property type="match status" value="1"/>
</dbReference>
<dbReference type="EC" id="2.3.1.39" evidence="1"/>
<dbReference type="SUPFAM" id="SSF52151">
    <property type="entry name" value="FabD/lysophospholipase-like"/>
    <property type="match status" value="1"/>
</dbReference>
<evidence type="ECO:0000259" key="5">
    <source>
        <dbReference type="SMART" id="SM00827"/>
    </source>
</evidence>
<keyword evidence="2 6" id="KW-0808">Transferase</keyword>